<dbReference type="AlphaFoldDB" id="A0A562UGA1"/>
<sequence>MLRINLPPTSPKPITSADFKNYHLPEPSKGIKGKRKDKVFLVFDNEYEAVIYADQLEEIVTTVSKTSPVKNILRDVVTAIRNDDSIRNYLENSSIYTWLKSRVKGIRSVMKPYPTL</sequence>
<comment type="caution">
    <text evidence="1">The sequence shown here is derived from an EMBL/GenBank/DDBJ whole genome shotgun (WGS) entry which is preliminary data.</text>
</comment>
<evidence type="ECO:0000313" key="1">
    <source>
        <dbReference type="EMBL" id="TWJ04872.1"/>
    </source>
</evidence>
<dbReference type="EMBL" id="VLLI01000001">
    <property type="protein sequence ID" value="TWJ04872.1"/>
    <property type="molecule type" value="Genomic_DNA"/>
</dbReference>
<dbReference type="RefSeq" id="WP_144909441.1">
    <property type="nucleotide sequence ID" value="NZ_VLLI01000001.1"/>
</dbReference>
<accession>A0A562UGA1</accession>
<name>A0A562UGA1_9SPHI</name>
<dbReference type="Proteomes" id="UP000317010">
    <property type="component" value="Unassembled WGS sequence"/>
</dbReference>
<organism evidence="1 2">
    <name type="scientific">Mucilaginibacter frigoritolerans</name>
    <dbReference type="NCBI Taxonomy" id="652788"/>
    <lineage>
        <taxon>Bacteria</taxon>
        <taxon>Pseudomonadati</taxon>
        <taxon>Bacteroidota</taxon>
        <taxon>Sphingobacteriia</taxon>
        <taxon>Sphingobacteriales</taxon>
        <taxon>Sphingobacteriaceae</taxon>
        <taxon>Mucilaginibacter</taxon>
    </lineage>
</organism>
<protein>
    <submittedName>
        <fullName evidence="1">Uncharacterized protein</fullName>
    </submittedName>
</protein>
<reference evidence="1 2" key="1">
    <citation type="submission" date="2019-07" db="EMBL/GenBank/DDBJ databases">
        <title>Genomic Encyclopedia of Archaeal and Bacterial Type Strains, Phase II (KMG-II): from individual species to whole genera.</title>
        <authorList>
            <person name="Goeker M."/>
        </authorList>
    </citation>
    <scope>NUCLEOTIDE SEQUENCE [LARGE SCALE GENOMIC DNA]</scope>
    <source>
        <strain evidence="1 2">ATCC BAA-1854</strain>
    </source>
</reference>
<dbReference type="OrthoDB" id="798003at2"/>
<keyword evidence="2" id="KW-1185">Reference proteome</keyword>
<proteinExistence type="predicted"/>
<gene>
    <name evidence="1" type="ORF">JN11_00595</name>
</gene>
<evidence type="ECO:0000313" key="2">
    <source>
        <dbReference type="Proteomes" id="UP000317010"/>
    </source>
</evidence>